<name>A0A6P5AAY4_BRABE</name>
<feature type="transmembrane region" description="Helical" evidence="2">
    <location>
        <begin position="70"/>
        <end position="92"/>
    </location>
</feature>
<reference evidence="4" key="1">
    <citation type="submission" date="2025-08" db="UniProtKB">
        <authorList>
            <consortium name="RefSeq"/>
        </authorList>
    </citation>
    <scope>IDENTIFICATION</scope>
    <source>
        <tissue evidence="4">Gonad</tissue>
    </source>
</reference>
<feature type="region of interest" description="Disordered" evidence="1">
    <location>
        <begin position="220"/>
        <end position="286"/>
    </location>
</feature>
<organism evidence="3 4">
    <name type="scientific">Branchiostoma belcheri</name>
    <name type="common">Amphioxus</name>
    <dbReference type="NCBI Taxonomy" id="7741"/>
    <lineage>
        <taxon>Eukaryota</taxon>
        <taxon>Metazoa</taxon>
        <taxon>Chordata</taxon>
        <taxon>Cephalochordata</taxon>
        <taxon>Leptocardii</taxon>
        <taxon>Amphioxiformes</taxon>
        <taxon>Branchiostomatidae</taxon>
        <taxon>Branchiostoma</taxon>
    </lineage>
</organism>
<keyword evidence="2" id="KW-1133">Transmembrane helix</keyword>
<keyword evidence="2" id="KW-0812">Transmembrane</keyword>
<proteinExistence type="predicted"/>
<keyword evidence="2" id="KW-0472">Membrane</keyword>
<accession>A0A6P5AAY4</accession>
<dbReference type="InterPro" id="IPR030417">
    <property type="entry name" value="MS4A"/>
</dbReference>
<evidence type="ECO:0000313" key="4">
    <source>
        <dbReference type="RefSeq" id="XP_019646773.1"/>
    </source>
</evidence>
<gene>
    <name evidence="4" type="primary">LOC109487228</name>
</gene>
<dbReference type="RefSeq" id="XP_019646773.1">
    <property type="nucleotide sequence ID" value="XM_019791214.1"/>
</dbReference>
<dbReference type="OrthoDB" id="10054370at2759"/>
<dbReference type="AlphaFoldDB" id="A0A6P5AAY4"/>
<protein>
    <submittedName>
        <fullName evidence="4">Uncharacterized protein LOC109487228</fullName>
    </submittedName>
</protein>
<dbReference type="PANTHER" id="PTHR23320">
    <property type="entry name" value="MEMBRANE-SPANNING 4-DOMAINS SUBFAMILY A MS4A -RELATED"/>
    <property type="match status" value="1"/>
</dbReference>
<dbReference type="KEGG" id="bbel:109487228"/>
<sequence length="286" mass="29518">MAINPRSVRSIGISLIVFGALSVIFGLTSDLSFPDAYLHQASGPIWSGVFALITGILAASIHYEKGNRCIMVALTTLGTLSVLLTIASWVMSSIGLNGRDTCPVSSCLAVKALHGVSLVLSAVETVLSFVCVILGCVGIWSPQDHSAPPPYPQQQFSTPTQQPVVIVQASPGVPVSSPPPGASPGVQYVYVPVSSPAGQSLHPSPHAQVVLPQGSSPQQAIYMGQRSSPGQGAGPSPGQGSASQGQRSGQGTTGRRRGKPAPPPPYEATEGESRQPPINPEFSGRV</sequence>
<keyword evidence="3" id="KW-1185">Reference proteome</keyword>
<feature type="transmembrane region" description="Helical" evidence="2">
    <location>
        <begin position="112"/>
        <end position="140"/>
    </location>
</feature>
<evidence type="ECO:0000256" key="2">
    <source>
        <dbReference type="SAM" id="Phobius"/>
    </source>
</evidence>
<feature type="compositionally biased region" description="Low complexity" evidence="1">
    <location>
        <begin position="238"/>
        <end position="250"/>
    </location>
</feature>
<feature type="transmembrane region" description="Helical" evidence="2">
    <location>
        <begin position="12"/>
        <end position="33"/>
    </location>
</feature>
<dbReference type="PANTHER" id="PTHR23320:SF165">
    <property type="entry name" value="MARVEL DOMAIN-CONTAINING PROTEIN"/>
    <property type="match status" value="1"/>
</dbReference>
<dbReference type="GeneID" id="109487228"/>
<evidence type="ECO:0000313" key="3">
    <source>
        <dbReference type="Proteomes" id="UP000515135"/>
    </source>
</evidence>
<feature type="transmembrane region" description="Helical" evidence="2">
    <location>
        <begin position="45"/>
        <end position="63"/>
    </location>
</feature>
<evidence type="ECO:0000256" key="1">
    <source>
        <dbReference type="SAM" id="MobiDB-lite"/>
    </source>
</evidence>
<dbReference type="Proteomes" id="UP000515135">
    <property type="component" value="Unplaced"/>
</dbReference>